<dbReference type="GO" id="GO:0003700">
    <property type="term" value="F:DNA-binding transcription factor activity"/>
    <property type="evidence" value="ECO:0007669"/>
    <property type="project" value="TreeGrafter"/>
</dbReference>
<evidence type="ECO:0000256" key="1">
    <source>
        <dbReference type="ARBA" id="ARBA00007247"/>
    </source>
</evidence>
<feature type="region of interest" description="Disordered" evidence="5">
    <location>
        <begin position="529"/>
        <end position="565"/>
    </location>
</feature>
<reference evidence="7" key="1">
    <citation type="journal article" date="2020" name="Fungal Divers.">
        <title>Resolving the Mortierellaceae phylogeny through synthesis of multi-gene phylogenetics and phylogenomics.</title>
        <authorList>
            <person name="Vandepol N."/>
            <person name="Liber J."/>
            <person name="Desiro A."/>
            <person name="Na H."/>
            <person name="Kennedy M."/>
            <person name="Barry K."/>
            <person name="Grigoriev I.V."/>
            <person name="Miller A.N."/>
            <person name="O'Donnell K."/>
            <person name="Stajich J.E."/>
            <person name="Bonito G."/>
        </authorList>
    </citation>
    <scope>NUCLEOTIDE SEQUENCE</scope>
    <source>
        <strain evidence="7">REB-010B</strain>
    </source>
</reference>
<feature type="compositionally biased region" description="Polar residues" evidence="5">
    <location>
        <begin position="1"/>
        <end position="12"/>
    </location>
</feature>
<evidence type="ECO:0000256" key="5">
    <source>
        <dbReference type="SAM" id="MobiDB-lite"/>
    </source>
</evidence>
<evidence type="ECO:0000259" key="6">
    <source>
        <dbReference type="PROSITE" id="PS51299"/>
    </source>
</evidence>
<dbReference type="GO" id="GO:0045944">
    <property type="term" value="P:positive regulation of transcription by RNA polymerase II"/>
    <property type="evidence" value="ECO:0007669"/>
    <property type="project" value="TreeGrafter"/>
</dbReference>
<accession>A0A9P6UKB8</accession>
<gene>
    <name evidence="7" type="ORF">BGZ99_000464</name>
</gene>
<dbReference type="SMART" id="SM01252">
    <property type="entry name" value="KilA-N"/>
    <property type="match status" value="1"/>
</dbReference>
<dbReference type="PANTHER" id="PTHR47792">
    <property type="entry name" value="PROTEIN SOK2-RELATED"/>
    <property type="match status" value="1"/>
</dbReference>
<dbReference type="InterPro" id="IPR029790">
    <property type="entry name" value="EFG1/Phd1/StuA"/>
</dbReference>
<sequence length="784" mass="84305">MDSTSWSGNNTPAHHAVGPIPMGFDWPRDQNLTASDSTSRPLSLQGTFQPTSNNHDSSTNGGANAVIHGQSSSSLSGGPGHLGAEGALGGVAGGAHQSTDPLTSSLAASTLQGDLQVRTAPSTPSREDFHHPSQPHHSQQSSSQPHQQEPSAPPSQQQQQQLHVHHTHSPYHHGSLSGHELPSHEQQQQLQQQPFQAQHPAYASAHYYAEQEQHDAYEHDRMHSGGLVGHPYAQSHDNLAALTPPPSAPVPQHDLPPVRARLTNTIWEDEHTFCFQVDVKGVCVARRADNNMVNGTKLLNVVGMSRGKRDGILKNEKGRVVVKVGAMHLKGVWIPLDRAMHHAKAHNIEENLYPLLVDDPTTFLYQHPHSTSVPDDDPNLVSPFEYRVQSSMASGGLIGIPSGGASSVSDMRSGNHHATYYGHQSSPNQYYGAHVQQKYQDPIIHPNQHQLQLGGSLANDSPPPLSNISGHDGPQNRLQANLLPGQKRAYGPNDQAHYYPYPVHTQKSHSLSEVYPADPNTFGLASSGMNTGNFSPPVSMPSSEQHSPMSQQHQSHHSQDQHSDLQMQGAGIARHGHGGIVQQMNPPTKRPRQISRGMSLAAELPASVWDNGIVAYEKSDRANTQSIVASHHSMSSSETPGSTPMNYGMAGDSNGGMYYDSLALAQQQQQKAFSAAREGDSGLVGRPRFVPGNPQAPLQYGTGSSSPQRSRSRLSSFQDPPAGGGIAQPGTVSPFGRMQNSTSPDESKQSGYMRTQSGPEGDSNVQLLKVEGVAGNFHDAAGWT</sequence>
<comment type="caution">
    <text evidence="7">The sequence shown here is derived from an EMBL/GenBank/DDBJ whole genome shotgun (WGS) entry which is preliminary data.</text>
</comment>
<dbReference type="PROSITE" id="PS51299">
    <property type="entry name" value="HTH_APSES"/>
    <property type="match status" value="1"/>
</dbReference>
<comment type="similarity">
    <text evidence="1">Belongs to the EFG1/PHD1/stuA family.</text>
</comment>
<feature type="region of interest" description="Disordered" evidence="5">
    <location>
        <begin position="453"/>
        <end position="474"/>
    </location>
</feature>
<dbReference type="InterPro" id="IPR003163">
    <property type="entry name" value="Tscrpt_reg_HTH_APSES-type"/>
</dbReference>
<organism evidence="7 8">
    <name type="scientific">Dissophora globulifera</name>
    <dbReference type="NCBI Taxonomy" id="979702"/>
    <lineage>
        <taxon>Eukaryota</taxon>
        <taxon>Fungi</taxon>
        <taxon>Fungi incertae sedis</taxon>
        <taxon>Mucoromycota</taxon>
        <taxon>Mortierellomycotina</taxon>
        <taxon>Mortierellomycetes</taxon>
        <taxon>Mortierellales</taxon>
        <taxon>Mortierellaceae</taxon>
        <taxon>Dissophora</taxon>
    </lineage>
</organism>
<feature type="compositionally biased region" description="Polar residues" evidence="5">
    <location>
        <begin position="738"/>
        <end position="764"/>
    </location>
</feature>
<protein>
    <recommendedName>
        <fullName evidence="6">HTH APSES-type domain-containing protein</fullName>
    </recommendedName>
</protein>
<dbReference type="OrthoDB" id="5407653at2759"/>
<name>A0A9P6UKB8_9FUNG</name>
<feature type="domain" description="HTH APSES-type" evidence="6">
    <location>
        <begin position="261"/>
        <end position="367"/>
    </location>
</feature>
<dbReference type="EMBL" id="JAAAIP010001094">
    <property type="protein sequence ID" value="KAG0310304.1"/>
    <property type="molecule type" value="Genomic_DNA"/>
</dbReference>
<dbReference type="Pfam" id="PF04383">
    <property type="entry name" value="KilA-N"/>
    <property type="match status" value="1"/>
</dbReference>
<feature type="region of interest" description="Disordered" evidence="5">
    <location>
        <begin position="116"/>
        <end position="201"/>
    </location>
</feature>
<feature type="region of interest" description="Disordered" evidence="5">
    <location>
        <begin position="670"/>
        <end position="764"/>
    </location>
</feature>
<feature type="compositionally biased region" description="Gly residues" evidence="5">
    <location>
        <begin position="77"/>
        <end position="93"/>
    </location>
</feature>
<dbReference type="GO" id="GO:0005634">
    <property type="term" value="C:nucleus"/>
    <property type="evidence" value="ECO:0007669"/>
    <property type="project" value="TreeGrafter"/>
</dbReference>
<proteinExistence type="inferred from homology"/>
<dbReference type="Proteomes" id="UP000738325">
    <property type="component" value="Unassembled WGS sequence"/>
</dbReference>
<dbReference type="Gene3D" id="3.10.260.10">
    <property type="entry name" value="Transcription regulator HTH, APSES-type DNA-binding domain"/>
    <property type="match status" value="1"/>
</dbReference>
<feature type="compositionally biased region" description="Low complexity" evidence="5">
    <location>
        <begin position="135"/>
        <end position="162"/>
    </location>
</feature>
<dbReference type="AlphaFoldDB" id="A0A9P6UKB8"/>
<dbReference type="InterPro" id="IPR018004">
    <property type="entry name" value="KilA/APSES_HTH"/>
</dbReference>
<evidence type="ECO:0000313" key="8">
    <source>
        <dbReference type="Proteomes" id="UP000738325"/>
    </source>
</evidence>
<evidence type="ECO:0000313" key="7">
    <source>
        <dbReference type="EMBL" id="KAG0310304.1"/>
    </source>
</evidence>
<evidence type="ECO:0000256" key="2">
    <source>
        <dbReference type="ARBA" id="ARBA00023015"/>
    </source>
</evidence>
<evidence type="ECO:0000256" key="4">
    <source>
        <dbReference type="ARBA" id="ARBA00023163"/>
    </source>
</evidence>
<dbReference type="InterPro" id="IPR036887">
    <property type="entry name" value="HTH_APSES_sf"/>
</dbReference>
<keyword evidence="4" id="KW-0804">Transcription</keyword>
<keyword evidence="3" id="KW-0238">DNA-binding</keyword>
<feature type="compositionally biased region" description="Low complexity" evidence="5">
    <location>
        <begin position="186"/>
        <end position="198"/>
    </location>
</feature>
<dbReference type="PANTHER" id="PTHR47792:SF1">
    <property type="entry name" value="PROTEIN SOK2-RELATED"/>
    <property type="match status" value="1"/>
</dbReference>
<dbReference type="GO" id="GO:0043565">
    <property type="term" value="F:sequence-specific DNA binding"/>
    <property type="evidence" value="ECO:0007669"/>
    <property type="project" value="TreeGrafter"/>
</dbReference>
<feature type="compositionally biased region" description="Polar residues" evidence="5">
    <location>
        <begin position="30"/>
        <end position="62"/>
    </location>
</feature>
<feature type="compositionally biased region" description="Low complexity" evidence="5">
    <location>
        <begin position="704"/>
        <end position="716"/>
    </location>
</feature>
<dbReference type="SUPFAM" id="SSF54616">
    <property type="entry name" value="DNA-binding domain of Mlu1-box binding protein MBP1"/>
    <property type="match status" value="1"/>
</dbReference>
<keyword evidence="8" id="KW-1185">Reference proteome</keyword>
<keyword evidence="2" id="KW-0805">Transcription regulation</keyword>
<evidence type="ECO:0000256" key="3">
    <source>
        <dbReference type="ARBA" id="ARBA00023125"/>
    </source>
</evidence>
<feature type="region of interest" description="Disordered" evidence="5">
    <location>
        <begin position="1"/>
        <end position="102"/>
    </location>
</feature>
<feature type="compositionally biased region" description="Low complexity" evidence="5">
    <location>
        <begin position="540"/>
        <end position="553"/>
    </location>
</feature>